<dbReference type="AlphaFoldDB" id="A0AAV4T928"/>
<accession>A0AAV4T928</accession>
<protein>
    <submittedName>
        <fullName evidence="2">Uncharacterized protein</fullName>
    </submittedName>
</protein>
<organism evidence="2 3">
    <name type="scientific">Caerostris darwini</name>
    <dbReference type="NCBI Taxonomy" id="1538125"/>
    <lineage>
        <taxon>Eukaryota</taxon>
        <taxon>Metazoa</taxon>
        <taxon>Ecdysozoa</taxon>
        <taxon>Arthropoda</taxon>
        <taxon>Chelicerata</taxon>
        <taxon>Arachnida</taxon>
        <taxon>Araneae</taxon>
        <taxon>Araneomorphae</taxon>
        <taxon>Entelegynae</taxon>
        <taxon>Araneoidea</taxon>
        <taxon>Araneidae</taxon>
        <taxon>Caerostris</taxon>
    </lineage>
</organism>
<proteinExistence type="predicted"/>
<evidence type="ECO:0000313" key="3">
    <source>
        <dbReference type="Proteomes" id="UP001054837"/>
    </source>
</evidence>
<feature type="region of interest" description="Disordered" evidence="1">
    <location>
        <begin position="1"/>
        <end position="67"/>
    </location>
</feature>
<keyword evidence="3" id="KW-1185">Reference proteome</keyword>
<name>A0AAV4T928_9ARAC</name>
<dbReference type="Proteomes" id="UP001054837">
    <property type="component" value="Unassembled WGS sequence"/>
</dbReference>
<evidence type="ECO:0000313" key="2">
    <source>
        <dbReference type="EMBL" id="GIY41232.1"/>
    </source>
</evidence>
<sequence>MTRPSTFSPCGTLPAKGGPKSGGGGWSQKGTRKFSDGDVENSSKRNGRRGRSGTSEKSLQRGRVTDLWMTGARQTSPEFAYLSHPPPYLKLMTRPSTFSACGTLPTKGGQKVGVGRARKELKNFRMQMWRILRNGTNEGAARWYFRKVSSKGVGN</sequence>
<comment type="caution">
    <text evidence="2">The sequence shown here is derived from an EMBL/GenBank/DDBJ whole genome shotgun (WGS) entry which is preliminary data.</text>
</comment>
<evidence type="ECO:0000256" key="1">
    <source>
        <dbReference type="SAM" id="MobiDB-lite"/>
    </source>
</evidence>
<dbReference type="EMBL" id="BPLQ01009039">
    <property type="protein sequence ID" value="GIY41232.1"/>
    <property type="molecule type" value="Genomic_DNA"/>
</dbReference>
<reference evidence="2 3" key="1">
    <citation type="submission" date="2021-06" db="EMBL/GenBank/DDBJ databases">
        <title>Caerostris darwini draft genome.</title>
        <authorList>
            <person name="Kono N."/>
            <person name="Arakawa K."/>
        </authorList>
    </citation>
    <scope>NUCLEOTIDE SEQUENCE [LARGE SCALE GENOMIC DNA]</scope>
</reference>
<gene>
    <name evidence="2" type="ORF">CDAR_574111</name>
</gene>